<dbReference type="HOGENOM" id="CLU_2581594_0_0_2"/>
<dbReference type="SUPFAM" id="SSF47598">
    <property type="entry name" value="Ribbon-helix-helix"/>
    <property type="match status" value="1"/>
</dbReference>
<dbReference type="Proteomes" id="UP000000536">
    <property type="component" value="Chromosome"/>
</dbReference>
<feature type="domain" description="Ribbon-helix-helix protein CopG" evidence="1">
    <location>
        <begin position="6"/>
        <end position="45"/>
    </location>
</feature>
<dbReference type="Gene3D" id="1.10.1220.10">
    <property type="entry name" value="Met repressor-like"/>
    <property type="match status" value="1"/>
</dbReference>
<organism evidence="2 3">
    <name type="scientific">Thermococcus kodakarensis (strain ATCC BAA-918 / JCM 12380 / KOD1)</name>
    <name type="common">Pyrococcus kodakaraensis (strain KOD1)</name>
    <dbReference type="NCBI Taxonomy" id="69014"/>
    <lineage>
        <taxon>Archaea</taxon>
        <taxon>Methanobacteriati</taxon>
        <taxon>Methanobacteriota</taxon>
        <taxon>Thermococci</taxon>
        <taxon>Thermococcales</taxon>
        <taxon>Thermococcaceae</taxon>
        <taxon>Thermococcus</taxon>
    </lineage>
</organism>
<dbReference type="EMBL" id="AP006878">
    <property type="protein sequence ID" value="BAD86004.1"/>
    <property type="molecule type" value="Genomic_DNA"/>
</dbReference>
<dbReference type="PANTHER" id="PTHR36215">
    <property type="entry name" value="BLL4998 PROTEIN"/>
    <property type="match status" value="1"/>
</dbReference>
<keyword evidence="3" id="KW-1185">Reference proteome</keyword>
<reference evidence="2 3" key="1">
    <citation type="journal article" date="2005" name="Genome Res.">
        <title>Complete genome sequence of the hyperthermophilic archaeon Thermococcus kodakaraensis KOD1 and comparison with Pyrococcus genomes.</title>
        <authorList>
            <person name="Fukui T."/>
            <person name="Atomi H."/>
            <person name="Kanai T."/>
            <person name="Matsumi R."/>
            <person name="Fujiwara S."/>
            <person name="Imanaka T."/>
        </authorList>
    </citation>
    <scope>NUCLEOTIDE SEQUENCE [LARGE SCALE GENOMIC DNA]</scope>
    <source>
        <strain evidence="3">ATCC BAA-918 / JCM 12380 / KOD1</strain>
    </source>
</reference>
<dbReference type="InterPro" id="IPR010985">
    <property type="entry name" value="Ribbon_hlx_hlx"/>
</dbReference>
<gene>
    <name evidence="2" type="ordered locus">TK1815</name>
</gene>
<dbReference type="RefSeq" id="WP_011250766.1">
    <property type="nucleotide sequence ID" value="NC_006624.1"/>
</dbReference>
<name>Q5JJ81_THEKO</name>
<sequence length="80" mass="9511">MTTGVKVSVRLPPKLAEEIDSLVKAGLFSNRSDLIKEAIRHYLRELRKELTEEERWRLKAVEDVLKEDWESEEDSFWDSY</sequence>
<dbReference type="AlphaFoldDB" id="Q5JJ81"/>
<dbReference type="InterPro" id="IPR002145">
    <property type="entry name" value="CopG"/>
</dbReference>
<evidence type="ECO:0000313" key="3">
    <source>
        <dbReference type="Proteomes" id="UP000000536"/>
    </source>
</evidence>
<dbReference type="Pfam" id="PF01402">
    <property type="entry name" value="RHH_1"/>
    <property type="match status" value="1"/>
</dbReference>
<dbReference type="CDD" id="cd22231">
    <property type="entry name" value="RHH_NikR_HicB-like"/>
    <property type="match status" value="1"/>
</dbReference>
<dbReference type="OrthoDB" id="25654at2157"/>
<accession>Q5JJ81</accession>
<dbReference type="GO" id="GO:0006355">
    <property type="term" value="P:regulation of DNA-templated transcription"/>
    <property type="evidence" value="ECO:0007669"/>
    <property type="project" value="InterPro"/>
</dbReference>
<proteinExistence type="predicted"/>
<dbReference type="InParanoid" id="Q5JJ81"/>
<dbReference type="PANTHER" id="PTHR36215:SF1">
    <property type="entry name" value="BLL4998 PROTEIN"/>
    <property type="match status" value="1"/>
</dbReference>
<dbReference type="eggNOG" id="arCOG01009">
    <property type="taxonomic scope" value="Archaea"/>
</dbReference>
<evidence type="ECO:0000259" key="1">
    <source>
        <dbReference type="Pfam" id="PF01402"/>
    </source>
</evidence>
<evidence type="ECO:0000313" key="2">
    <source>
        <dbReference type="EMBL" id="BAD86004.1"/>
    </source>
</evidence>
<dbReference type="PATRIC" id="fig|69014.16.peg.1771"/>
<dbReference type="EnsemblBacteria" id="BAD86004">
    <property type="protein sequence ID" value="BAD86004"/>
    <property type="gene ID" value="TK1815"/>
</dbReference>
<dbReference type="KEGG" id="tko:TK1815"/>
<protein>
    <submittedName>
        <fullName evidence="2">Transcription regulator, CopG/RepA family</fullName>
    </submittedName>
</protein>
<dbReference type="InterPro" id="IPR013321">
    <property type="entry name" value="Arc_rbn_hlx_hlx"/>
</dbReference>
<dbReference type="STRING" id="69014.TK1815"/>
<dbReference type="GeneID" id="78448346"/>